<dbReference type="Proteomes" id="UP001595755">
    <property type="component" value="Unassembled WGS sequence"/>
</dbReference>
<feature type="transmembrane region" description="Helical" evidence="1">
    <location>
        <begin position="170"/>
        <end position="188"/>
    </location>
</feature>
<evidence type="ECO:0000256" key="1">
    <source>
        <dbReference type="SAM" id="Phobius"/>
    </source>
</evidence>
<proteinExistence type="predicted"/>
<dbReference type="RefSeq" id="WP_204603309.1">
    <property type="nucleotide sequence ID" value="NZ_JBHSED010000005.1"/>
</dbReference>
<keyword evidence="1" id="KW-0472">Membrane</keyword>
<dbReference type="EMBL" id="JBHSED010000005">
    <property type="protein sequence ID" value="MFC4302824.1"/>
    <property type="molecule type" value="Genomic_DNA"/>
</dbReference>
<evidence type="ECO:0000313" key="3">
    <source>
        <dbReference type="Proteomes" id="UP001595755"/>
    </source>
</evidence>
<feature type="transmembrane region" description="Helical" evidence="1">
    <location>
        <begin position="305"/>
        <end position="328"/>
    </location>
</feature>
<keyword evidence="1" id="KW-0812">Transmembrane</keyword>
<gene>
    <name evidence="2" type="ORF">ACFO1S_05120</name>
</gene>
<sequence>MLRGVNEGNFRELREVSYYRLSPERIFVGFIGAFVFSGVMSAVTAFALDYSTTITGAYWPLIQKIDLGLLLLQFLALVFFAFPGQIYRFQKLQSVILCLVTLKLSIDGYKMYFLSLDDRNSSENLLTLGKYVIVGGLILLVITTLRAMVMARMGKLTQDGSYLYPVSRRTAWVISLILLAILFISFILGRGEYGGDAYRNWGPVPLLVIFSILQYALAIAWPEFFLLAYAKLKFSGFALERPSREARAKLNASVRKVRRLDRVDEDKTREATGLSIGATFFWWWSKPLQVMKSRAGWKLERRAPFWMMIVVWLELGLTLGVSLLLVTLLNGGNRSEFAAAPAAYADGFIYMGLFAALIAVTAIRIGYGIGRWASRNRERKRGA</sequence>
<name>A0ABV8S5K0_9BACL</name>
<feature type="transmembrane region" description="Helical" evidence="1">
    <location>
        <begin position="132"/>
        <end position="149"/>
    </location>
</feature>
<comment type="caution">
    <text evidence="2">The sequence shown here is derived from an EMBL/GenBank/DDBJ whole genome shotgun (WGS) entry which is preliminary data.</text>
</comment>
<feature type="transmembrane region" description="Helical" evidence="1">
    <location>
        <begin position="94"/>
        <end position="112"/>
    </location>
</feature>
<reference evidence="3" key="1">
    <citation type="journal article" date="2019" name="Int. J. Syst. Evol. Microbiol.">
        <title>The Global Catalogue of Microorganisms (GCM) 10K type strain sequencing project: providing services to taxonomists for standard genome sequencing and annotation.</title>
        <authorList>
            <consortium name="The Broad Institute Genomics Platform"/>
            <consortium name="The Broad Institute Genome Sequencing Center for Infectious Disease"/>
            <person name="Wu L."/>
            <person name="Ma J."/>
        </authorList>
    </citation>
    <scope>NUCLEOTIDE SEQUENCE [LARGE SCALE GENOMIC DNA]</scope>
    <source>
        <strain evidence="3">CGMCC 4.1641</strain>
    </source>
</reference>
<feature type="transmembrane region" description="Helical" evidence="1">
    <location>
        <begin position="26"/>
        <end position="47"/>
    </location>
</feature>
<keyword evidence="1" id="KW-1133">Transmembrane helix</keyword>
<feature type="transmembrane region" description="Helical" evidence="1">
    <location>
        <begin position="208"/>
        <end position="230"/>
    </location>
</feature>
<keyword evidence="3" id="KW-1185">Reference proteome</keyword>
<organism evidence="2 3">
    <name type="scientific">Cohnella boryungensis</name>
    <dbReference type="NCBI Taxonomy" id="768479"/>
    <lineage>
        <taxon>Bacteria</taxon>
        <taxon>Bacillati</taxon>
        <taxon>Bacillota</taxon>
        <taxon>Bacilli</taxon>
        <taxon>Bacillales</taxon>
        <taxon>Paenibacillaceae</taxon>
        <taxon>Cohnella</taxon>
    </lineage>
</organism>
<feature type="transmembrane region" description="Helical" evidence="1">
    <location>
        <begin position="348"/>
        <end position="370"/>
    </location>
</feature>
<feature type="transmembrane region" description="Helical" evidence="1">
    <location>
        <begin position="67"/>
        <end position="87"/>
    </location>
</feature>
<protein>
    <submittedName>
        <fullName evidence="2">Uncharacterized protein</fullName>
    </submittedName>
</protein>
<evidence type="ECO:0000313" key="2">
    <source>
        <dbReference type="EMBL" id="MFC4302824.1"/>
    </source>
</evidence>
<accession>A0ABV8S5K0</accession>